<dbReference type="AlphaFoldDB" id="A0A074ZTG5"/>
<organism evidence="1 2">
    <name type="scientific">Opisthorchis viverrini</name>
    <name type="common">Southeast Asian liver fluke</name>
    <dbReference type="NCBI Taxonomy" id="6198"/>
    <lineage>
        <taxon>Eukaryota</taxon>
        <taxon>Metazoa</taxon>
        <taxon>Spiralia</taxon>
        <taxon>Lophotrochozoa</taxon>
        <taxon>Platyhelminthes</taxon>
        <taxon>Trematoda</taxon>
        <taxon>Digenea</taxon>
        <taxon>Opisthorchiida</taxon>
        <taxon>Opisthorchiata</taxon>
        <taxon>Opisthorchiidae</taxon>
        <taxon>Opisthorchis</taxon>
    </lineage>
</organism>
<evidence type="ECO:0000313" key="2">
    <source>
        <dbReference type="Proteomes" id="UP000054324"/>
    </source>
</evidence>
<dbReference type="RefSeq" id="XP_009177709.1">
    <property type="nucleotide sequence ID" value="XM_009179445.1"/>
</dbReference>
<name>A0A074ZTG5_OPIVI</name>
<proteinExistence type="predicted"/>
<reference evidence="1 2" key="1">
    <citation type="submission" date="2013-11" db="EMBL/GenBank/DDBJ databases">
        <title>Opisthorchis viverrini - life in the bile duct.</title>
        <authorList>
            <person name="Young N.D."/>
            <person name="Nagarajan N."/>
            <person name="Lin S.J."/>
            <person name="Korhonen P.K."/>
            <person name="Jex A.R."/>
            <person name="Hall R.S."/>
            <person name="Safavi-Hemami H."/>
            <person name="Kaewkong W."/>
            <person name="Bertrand D."/>
            <person name="Gao S."/>
            <person name="Seet Q."/>
            <person name="Wongkham S."/>
            <person name="Teh B.T."/>
            <person name="Wongkham C."/>
            <person name="Intapan P.M."/>
            <person name="Maleewong W."/>
            <person name="Yang X."/>
            <person name="Hu M."/>
            <person name="Wang Z."/>
            <person name="Hofmann A."/>
            <person name="Sternberg P.W."/>
            <person name="Tan P."/>
            <person name="Wang J."/>
            <person name="Gasser R.B."/>
        </authorList>
    </citation>
    <scope>NUCLEOTIDE SEQUENCE [LARGE SCALE GENOMIC DNA]</scope>
</reference>
<protein>
    <submittedName>
        <fullName evidence="1">Uncharacterized protein</fullName>
    </submittedName>
</protein>
<keyword evidence="2" id="KW-1185">Reference proteome</keyword>
<evidence type="ECO:0000313" key="1">
    <source>
        <dbReference type="EMBL" id="KER18544.1"/>
    </source>
</evidence>
<dbReference type="CTD" id="20326402"/>
<dbReference type="Proteomes" id="UP000054324">
    <property type="component" value="Unassembled WGS sequence"/>
</dbReference>
<sequence>MYLYGTYRAEELGDLPTCGVFSVSDKPEDDGGEPVGHSCLTGVTRYVTLDHQETVREVE</sequence>
<gene>
    <name evidence="1" type="ORF">T265_12234</name>
</gene>
<accession>A0A074ZTG5</accession>
<dbReference type="KEGG" id="ovi:T265_12234"/>
<dbReference type="EMBL" id="KL599989">
    <property type="protein sequence ID" value="KER18544.1"/>
    <property type="molecule type" value="Genomic_DNA"/>
</dbReference>
<dbReference type="GeneID" id="20326402"/>